<dbReference type="Pfam" id="PF14111">
    <property type="entry name" value="DUF4283"/>
    <property type="match status" value="1"/>
</dbReference>
<name>A0AAF0XPR3_DAUCS</name>
<protein>
    <recommendedName>
        <fullName evidence="1">DUF4283 domain-containing protein</fullName>
    </recommendedName>
</protein>
<keyword evidence="3" id="KW-1185">Reference proteome</keyword>
<dbReference type="AlphaFoldDB" id="A0AAF0XPR3"/>
<dbReference type="InterPro" id="IPR040256">
    <property type="entry name" value="At4g02000-like"/>
</dbReference>
<organism evidence="2 3">
    <name type="scientific">Daucus carota subsp. sativus</name>
    <name type="common">Carrot</name>
    <dbReference type="NCBI Taxonomy" id="79200"/>
    <lineage>
        <taxon>Eukaryota</taxon>
        <taxon>Viridiplantae</taxon>
        <taxon>Streptophyta</taxon>
        <taxon>Embryophyta</taxon>
        <taxon>Tracheophyta</taxon>
        <taxon>Spermatophyta</taxon>
        <taxon>Magnoliopsida</taxon>
        <taxon>eudicotyledons</taxon>
        <taxon>Gunneridae</taxon>
        <taxon>Pentapetalae</taxon>
        <taxon>asterids</taxon>
        <taxon>campanulids</taxon>
        <taxon>Apiales</taxon>
        <taxon>Apiaceae</taxon>
        <taxon>Apioideae</taxon>
        <taxon>Scandiceae</taxon>
        <taxon>Daucinae</taxon>
        <taxon>Daucus</taxon>
        <taxon>Daucus sect. Daucus</taxon>
    </lineage>
</organism>
<reference evidence="2" key="2">
    <citation type="submission" date="2022-03" db="EMBL/GenBank/DDBJ databases">
        <title>Draft title - Genomic analysis of global carrot germplasm unveils the trajectory of domestication and the origin of high carotenoid orange carrot.</title>
        <authorList>
            <person name="Iorizzo M."/>
            <person name="Ellison S."/>
            <person name="Senalik D."/>
            <person name="Macko-Podgorni A."/>
            <person name="Grzebelus D."/>
            <person name="Bostan H."/>
            <person name="Rolling W."/>
            <person name="Curaba J."/>
            <person name="Simon P."/>
        </authorList>
    </citation>
    <scope>NUCLEOTIDE SEQUENCE</scope>
    <source>
        <tissue evidence="2">Leaf</tissue>
    </source>
</reference>
<evidence type="ECO:0000259" key="1">
    <source>
        <dbReference type="Pfam" id="PF14111"/>
    </source>
</evidence>
<sequence>MDTPDDIIMQMADLDVDKEENEELVLEDGVEEDANKFELCLVGRFLTEKNINVRAMRSKMADVWKPAMGVNIKVLKDGIFLFQFYHIDDMQWVLKGGPWSFDNALLVINTIKADENPVTVLLNEVDRLLDSNSWAPGWLHVRDSRKTIG</sequence>
<reference evidence="2" key="1">
    <citation type="journal article" date="2016" name="Nat. Genet.">
        <title>A high-quality carrot genome assembly provides new insights into carotenoid accumulation and asterid genome evolution.</title>
        <authorList>
            <person name="Iorizzo M."/>
            <person name="Ellison S."/>
            <person name="Senalik D."/>
            <person name="Zeng P."/>
            <person name="Satapoomin P."/>
            <person name="Huang J."/>
            <person name="Bowman M."/>
            <person name="Iovene M."/>
            <person name="Sanseverino W."/>
            <person name="Cavagnaro P."/>
            <person name="Yildiz M."/>
            <person name="Macko-Podgorni A."/>
            <person name="Moranska E."/>
            <person name="Grzebelus E."/>
            <person name="Grzebelus D."/>
            <person name="Ashrafi H."/>
            <person name="Zheng Z."/>
            <person name="Cheng S."/>
            <person name="Spooner D."/>
            <person name="Van Deynze A."/>
            <person name="Simon P."/>
        </authorList>
    </citation>
    <scope>NUCLEOTIDE SEQUENCE</scope>
    <source>
        <tissue evidence="2">Leaf</tissue>
    </source>
</reference>
<dbReference type="PANTHER" id="PTHR31286">
    <property type="entry name" value="GLYCINE-RICH CELL WALL STRUCTURAL PROTEIN 1.8-LIKE"/>
    <property type="match status" value="1"/>
</dbReference>
<evidence type="ECO:0000313" key="2">
    <source>
        <dbReference type="EMBL" id="WOH12015.1"/>
    </source>
</evidence>
<proteinExistence type="predicted"/>
<feature type="domain" description="DUF4283" evidence="1">
    <location>
        <begin position="34"/>
        <end position="116"/>
    </location>
</feature>
<dbReference type="InterPro" id="IPR025558">
    <property type="entry name" value="DUF4283"/>
</dbReference>
<evidence type="ECO:0000313" key="3">
    <source>
        <dbReference type="Proteomes" id="UP000077755"/>
    </source>
</evidence>
<dbReference type="Proteomes" id="UP000077755">
    <property type="component" value="Chromosome 8"/>
</dbReference>
<dbReference type="EMBL" id="CP093350">
    <property type="protein sequence ID" value="WOH12015.1"/>
    <property type="molecule type" value="Genomic_DNA"/>
</dbReference>
<dbReference type="PANTHER" id="PTHR31286:SF153">
    <property type="entry name" value="DUF4283 DOMAIN PROTEIN"/>
    <property type="match status" value="1"/>
</dbReference>
<gene>
    <name evidence="2" type="ORF">DCAR_0831512</name>
</gene>
<accession>A0AAF0XPR3</accession>